<evidence type="ECO:0000313" key="2">
    <source>
        <dbReference type="Proteomes" id="UP001162992"/>
    </source>
</evidence>
<dbReference type="Proteomes" id="UP001162992">
    <property type="component" value="Chromosome 12"/>
</dbReference>
<sequence length="549" mass="60144">MARVSLPPCTCASSIPGCATSSQTSKFQGRFENSGILQYSQSHRTSQRFFLKCVFFVLNHSTGLTQNSSTQFVWSRQRSRNIFQHGACLPHESRVTLEARSSDKLPSRSHNSPTILVAGGKVSRESTVDHREVFEDLFGENEVGTTKASSNESLQQSFDKLLSSSLLERSARGISNDDRDQNYWWTKLKGLVSPRAKGIFLLNILTILYGSNVSVIKQSQAMLDPATFSAGRFAIASLAFSPFLWRALKIKQLGSAGFELGVLASIGYLTQCIGLVTTEAGHASFISTFTVIVVPIISGILGVKIPKITWAAAAVSLLGVGLLESSGSNVSVGDLWSFVSAVFFGIHMLRTEHHSRKLPSDASMPLLSLQLFVIAFFSTFWSLWNNADLRAFALNPQAFNIASLSQAMAAVPWHPMLYTGLMSTAFPLWIELVSMRDVSATEAAVIYTLEPLWGAGFAWSLLGERWGAAGWIGALLILGGSLTVQLFGRVEEPPCMAISVMDLTKNEPNGLLCTEVFTEKLERKAQDVMIPKSLAGHRRARSKLWSKKF</sequence>
<proteinExistence type="predicted"/>
<comment type="caution">
    <text evidence="1">The sequence shown here is derived from an EMBL/GenBank/DDBJ whole genome shotgun (WGS) entry which is preliminary data.</text>
</comment>
<accession>A0ACC2C4E5</accession>
<protein>
    <submittedName>
        <fullName evidence="1">Uncharacterized protein</fullName>
    </submittedName>
</protein>
<organism evidence="1 2">
    <name type="scientific">Diphasiastrum complanatum</name>
    <name type="common">Issler's clubmoss</name>
    <name type="synonym">Lycopodium complanatum</name>
    <dbReference type="NCBI Taxonomy" id="34168"/>
    <lineage>
        <taxon>Eukaryota</taxon>
        <taxon>Viridiplantae</taxon>
        <taxon>Streptophyta</taxon>
        <taxon>Embryophyta</taxon>
        <taxon>Tracheophyta</taxon>
        <taxon>Lycopodiopsida</taxon>
        <taxon>Lycopodiales</taxon>
        <taxon>Lycopodiaceae</taxon>
        <taxon>Lycopodioideae</taxon>
        <taxon>Diphasiastrum</taxon>
    </lineage>
</organism>
<gene>
    <name evidence="1" type="ORF">O6H91_12G087100</name>
</gene>
<dbReference type="EMBL" id="CM055103">
    <property type="protein sequence ID" value="KAJ7536892.1"/>
    <property type="molecule type" value="Genomic_DNA"/>
</dbReference>
<keyword evidence="2" id="KW-1185">Reference proteome</keyword>
<evidence type="ECO:0000313" key="1">
    <source>
        <dbReference type="EMBL" id="KAJ7536892.1"/>
    </source>
</evidence>
<reference evidence="2" key="1">
    <citation type="journal article" date="2024" name="Proc. Natl. Acad. Sci. U.S.A.">
        <title>Extraordinary preservation of gene collinearity over three hundred million years revealed in homosporous lycophytes.</title>
        <authorList>
            <person name="Li C."/>
            <person name="Wickell D."/>
            <person name="Kuo L.Y."/>
            <person name="Chen X."/>
            <person name="Nie B."/>
            <person name="Liao X."/>
            <person name="Peng D."/>
            <person name="Ji J."/>
            <person name="Jenkins J."/>
            <person name="Williams M."/>
            <person name="Shu S."/>
            <person name="Plott C."/>
            <person name="Barry K."/>
            <person name="Rajasekar S."/>
            <person name="Grimwood J."/>
            <person name="Han X."/>
            <person name="Sun S."/>
            <person name="Hou Z."/>
            <person name="He W."/>
            <person name="Dai G."/>
            <person name="Sun C."/>
            <person name="Schmutz J."/>
            <person name="Leebens-Mack J.H."/>
            <person name="Li F.W."/>
            <person name="Wang L."/>
        </authorList>
    </citation>
    <scope>NUCLEOTIDE SEQUENCE [LARGE SCALE GENOMIC DNA]</scope>
    <source>
        <strain evidence="2">cv. PW_Plant_1</strain>
    </source>
</reference>
<name>A0ACC2C4E5_DIPCM</name>